<reference evidence="2 3" key="1">
    <citation type="submission" date="2024-02" db="EMBL/GenBank/DDBJ databases">
        <title>De novo assembly and annotation of 12 fungi associated with fruit tree decline syndrome in Ontario, Canada.</title>
        <authorList>
            <person name="Sulman M."/>
            <person name="Ellouze W."/>
            <person name="Ilyukhin E."/>
        </authorList>
    </citation>
    <scope>NUCLEOTIDE SEQUENCE [LARGE SCALE GENOMIC DNA]</scope>
    <source>
        <strain evidence="2 3">M169</strain>
    </source>
</reference>
<proteinExistence type="predicted"/>
<feature type="chain" id="PRO_5046539309" evidence="1">
    <location>
        <begin position="17"/>
        <end position="147"/>
    </location>
</feature>
<keyword evidence="3" id="KW-1185">Reference proteome</keyword>
<organism evidence="2 3">
    <name type="scientific">Diaporthe eres</name>
    <name type="common">Phomopsis oblonga</name>
    <dbReference type="NCBI Taxonomy" id="83184"/>
    <lineage>
        <taxon>Eukaryota</taxon>
        <taxon>Fungi</taxon>
        <taxon>Dikarya</taxon>
        <taxon>Ascomycota</taxon>
        <taxon>Pezizomycotina</taxon>
        <taxon>Sordariomycetes</taxon>
        <taxon>Sordariomycetidae</taxon>
        <taxon>Diaporthales</taxon>
        <taxon>Diaporthaceae</taxon>
        <taxon>Diaporthe</taxon>
        <taxon>Diaporthe eres species complex</taxon>
    </lineage>
</organism>
<name>A0ABR1NUC4_DIAER</name>
<gene>
    <name evidence="2" type="ORF">SLS63_011393</name>
</gene>
<feature type="signal peptide" evidence="1">
    <location>
        <begin position="1"/>
        <end position="16"/>
    </location>
</feature>
<protein>
    <submittedName>
        <fullName evidence="2">Uncharacterized protein</fullName>
    </submittedName>
</protein>
<evidence type="ECO:0000256" key="1">
    <source>
        <dbReference type="SAM" id="SignalP"/>
    </source>
</evidence>
<evidence type="ECO:0000313" key="3">
    <source>
        <dbReference type="Proteomes" id="UP001430848"/>
    </source>
</evidence>
<sequence>MLAATLLLATAQLAAAINFADWDPQPGLPDEVKPFLEALVNAAEDGSVTTGYTDYFPADGMQTTETIHCVGAAGIQKCKEAFLVNGRELVYTVLKTNTSVDALPNLTPEPQQQVYWYHDLVVSPFAVISDIPCDSKKTAKRSLPFTG</sequence>
<evidence type="ECO:0000313" key="2">
    <source>
        <dbReference type="EMBL" id="KAK7715637.1"/>
    </source>
</evidence>
<dbReference type="Proteomes" id="UP001430848">
    <property type="component" value="Unassembled WGS sequence"/>
</dbReference>
<comment type="caution">
    <text evidence="2">The sequence shown here is derived from an EMBL/GenBank/DDBJ whole genome shotgun (WGS) entry which is preliminary data.</text>
</comment>
<dbReference type="EMBL" id="JAKNSF020000107">
    <property type="protein sequence ID" value="KAK7715637.1"/>
    <property type="molecule type" value="Genomic_DNA"/>
</dbReference>
<keyword evidence="1" id="KW-0732">Signal</keyword>
<accession>A0ABR1NUC4</accession>